<feature type="chain" id="PRO_5039022085" evidence="1">
    <location>
        <begin position="26"/>
        <end position="1113"/>
    </location>
</feature>
<evidence type="ECO:0000256" key="1">
    <source>
        <dbReference type="SAM" id="SignalP"/>
    </source>
</evidence>
<feature type="signal peptide" evidence="1">
    <location>
        <begin position="1"/>
        <end position="25"/>
    </location>
</feature>
<evidence type="ECO:0000259" key="2">
    <source>
        <dbReference type="SMART" id="SM01264"/>
    </source>
</evidence>
<protein>
    <submittedName>
        <fullName evidence="3">Insulinase family protein</fullName>
    </submittedName>
</protein>
<gene>
    <name evidence="3" type="ORF">IAA61_05150</name>
</gene>
<dbReference type="Gene3D" id="3.30.457.10">
    <property type="entry name" value="Copper amine oxidase-like, N-terminal domain"/>
    <property type="match status" value="1"/>
</dbReference>
<dbReference type="EMBL" id="DVNB01000052">
    <property type="protein sequence ID" value="HIU57184.1"/>
    <property type="molecule type" value="Genomic_DNA"/>
</dbReference>
<accession>A0A9D1SEA0</accession>
<dbReference type="InterPro" id="IPR011249">
    <property type="entry name" value="Metalloenz_LuxS/M16"/>
</dbReference>
<dbReference type="InterPro" id="IPR013578">
    <property type="entry name" value="Peptidase_M16C_assoc"/>
</dbReference>
<dbReference type="Pfam" id="PF00675">
    <property type="entry name" value="Peptidase_M16"/>
    <property type="match status" value="1"/>
</dbReference>
<evidence type="ECO:0000313" key="4">
    <source>
        <dbReference type="Proteomes" id="UP000824109"/>
    </source>
</evidence>
<dbReference type="PANTHER" id="PTHR43016">
    <property type="entry name" value="PRESEQUENCE PROTEASE"/>
    <property type="match status" value="1"/>
</dbReference>
<dbReference type="InterPro" id="IPR055130">
    <property type="entry name" value="PreP_C"/>
</dbReference>
<proteinExistence type="predicted"/>
<dbReference type="Pfam" id="PF05193">
    <property type="entry name" value="Peptidase_M16_C"/>
    <property type="match status" value="1"/>
</dbReference>
<dbReference type="InterPro" id="IPR007863">
    <property type="entry name" value="Peptidase_M16_C"/>
</dbReference>
<dbReference type="SUPFAM" id="SSF55383">
    <property type="entry name" value="Copper amine oxidase, domain N"/>
    <property type="match status" value="1"/>
</dbReference>
<feature type="domain" description="Peptidase M16C associated" evidence="2">
    <location>
        <begin position="479"/>
        <end position="733"/>
    </location>
</feature>
<organism evidence="3 4">
    <name type="scientific">Candidatus Ornithomonoglobus merdipullorum</name>
    <dbReference type="NCBI Taxonomy" id="2840895"/>
    <lineage>
        <taxon>Bacteria</taxon>
        <taxon>Bacillati</taxon>
        <taxon>Bacillota</taxon>
        <taxon>Clostridia</taxon>
        <taxon>Candidatus Ornithomonoglobus</taxon>
    </lineage>
</organism>
<dbReference type="GO" id="GO:0016485">
    <property type="term" value="P:protein processing"/>
    <property type="evidence" value="ECO:0007669"/>
    <property type="project" value="TreeGrafter"/>
</dbReference>
<name>A0A9D1SEA0_9FIRM</name>
<keyword evidence="1" id="KW-0732">Signal</keyword>
<dbReference type="AlphaFoldDB" id="A0A9D1SEA0"/>
<evidence type="ECO:0000313" key="3">
    <source>
        <dbReference type="EMBL" id="HIU57184.1"/>
    </source>
</evidence>
<dbReference type="Proteomes" id="UP000824109">
    <property type="component" value="Unassembled WGS sequence"/>
</dbReference>
<dbReference type="Gene3D" id="3.30.830.10">
    <property type="entry name" value="Metalloenzyme, LuxS/M16 peptidase-like"/>
    <property type="match status" value="4"/>
</dbReference>
<dbReference type="InterPro" id="IPR036582">
    <property type="entry name" value="Mao_N_sf"/>
</dbReference>
<dbReference type="InterPro" id="IPR011765">
    <property type="entry name" value="Pept_M16_N"/>
</dbReference>
<dbReference type="InterPro" id="IPR012854">
    <property type="entry name" value="Cu_amine_oxidase-like_N"/>
</dbReference>
<reference evidence="3" key="1">
    <citation type="submission" date="2020-10" db="EMBL/GenBank/DDBJ databases">
        <authorList>
            <person name="Gilroy R."/>
        </authorList>
    </citation>
    <scope>NUCLEOTIDE SEQUENCE</scope>
    <source>
        <strain evidence="3">USAMLcec3-3695</strain>
    </source>
</reference>
<dbReference type="Pfam" id="PF08367">
    <property type="entry name" value="M16C_assoc"/>
    <property type="match status" value="1"/>
</dbReference>
<dbReference type="PANTHER" id="PTHR43016:SF13">
    <property type="entry name" value="PRESEQUENCE PROTEASE, MITOCHONDRIAL"/>
    <property type="match status" value="1"/>
</dbReference>
<dbReference type="GO" id="GO:0046872">
    <property type="term" value="F:metal ion binding"/>
    <property type="evidence" value="ECO:0007669"/>
    <property type="project" value="InterPro"/>
</dbReference>
<dbReference type="Pfam" id="PF22516">
    <property type="entry name" value="PreP_C"/>
    <property type="match status" value="1"/>
</dbReference>
<dbReference type="SUPFAM" id="SSF63411">
    <property type="entry name" value="LuxS/MPP-like metallohydrolase"/>
    <property type="match status" value="4"/>
</dbReference>
<dbReference type="Pfam" id="PF07833">
    <property type="entry name" value="Cu_amine_oxidN1"/>
    <property type="match status" value="1"/>
</dbReference>
<dbReference type="GO" id="GO:0004222">
    <property type="term" value="F:metalloendopeptidase activity"/>
    <property type="evidence" value="ECO:0007669"/>
    <property type="project" value="TreeGrafter"/>
</dbReference>
<dbReference type="SMART" id="SM01264">
    <property type="entry name" value="M16C_associated"/>
    <property type="match status" value="1"/>
</dbReference>
<reference evidence="3" key="2">
    <citation type="journal article" date="2021" name="PeerJ">
        <title>Extensive microbial diversity within the chicken gut microbiome revealed by metagenomics and culture.</title>
        <authorList>
            <person name="Gilroy R."/>
            <person name="Ravi A."/>
            <person name="Getino M."/>
            <person name="Pursley I."/>
            <person name="Horton D.L."/>
            <person name="Alikhan N.F."/>
            <person name="Baker D."/>
            <person name="Gharbi K."/>
            <person name="Hall N."/>
            <person name="Watson M."/>
            <person name="Adriaenssens E.M."/>
            <person name="Foster-Nyarko E."/>
            <person name="Jarju S."/>
            <person name="Secka A."/>
            <person name="Antonio M."/>
            <person name="Oren A."/>
            <person name="Chaudhuri R.R."/>
            <person name="La Ragione R."/>
            <person name="Hildebrand F."/>
            <person name="Pallen M.J."/>
        </authorList>
    </citation>
    <scope>NUCLEOTIDE SEQUENCE</scope>
    <source>
        <strain evidence="3">USAMLcec3-3695</strain>
    </source>
</reference>
<comment type="caution">
    <text evidence="3">The sequence shown here is derived from an EMBL/GenBank/DDBJ whole genome shotgun (WGS) entry which is preliminary data.</text>
</comment>
<sequence>MSLKKAAAVVLAAVMVSGYGFTVSAAGEIPEVGYETSGFRVTDVRRSEILDSELVTFEHEKTGAQVLYIANDDINRSFQISFRTPAYDDTGLTHVFEHSALSGSEKYPSSTLALKLMSQTYCTFMNATTNQNNTNYMMASLSEEQLYNLADYYLSGVFETLIYSDPSIKDREAWHYELESPEDELALSGTVYSEMQGMVNDINTASYYNYKRTMFPGSPTANNPGGEPSAIPELTNEDMIEYHDEYYTPSNSITYLYGELDYEPFLQLLDSYFSRYDKHEVDIDLSAGDDAPMYTEETYDFPVSADSNTENGSTIYYAFECKDADAKDMVALSGLCYSMSASTLPELADIFLPEAVVGCSIDTQGAEPALIFTAQNVDPEDKDAFVKIVDTAIEESGEMDSSLKDTLTAQIRLSTQTALNAADIGVNVSVNAASMWGPTGDPYYYFDMQDMSLDEANYEYSGVIEEYLSGDARRSVTMTVPKAGLLEENEAALKADLAEKKAAMTDEEINAIVEATKEYKSSAEFGNDELDAQFIEQINCVDVGDLTETMPEYAITDETSDSGIRFISSEIGNDGIGQGRIMFDVSDFSEEELNYLVLYNSLLFSMGTDKHDTAESLSIEAMKYCSSCGTDIMTVSDDSSDGFTPYFIFKWTGFPENAKEIYALADEVIFGTDLSDTEQLKQLIGLIINSTNMNITASAYNVIAMYAEAAGTPAAAYMEATHGISALEFMEGVLEKLETDPTSVITALDNVRSKLYNKTGAAVVYAGTSENIAENRKTAEEFFADMPAAEKADTDYSSLMLPYENVAMPIDSTVNYNGIYIPYDKAGTEYNGRVDVLLALINDAYLTPQLRNKHNAYGSLVAPAEGFTIVSYRDPEIKATFDEYGGLAEFLRSGSITQDDVDNYIKSTYSSYIKPHGELADAYWAADEYMSGQDNAYYNALIDEIKSTTVEDIRDYADIFDRWYNDGIWFTAGNGEQINANSGLYDTVIGSAPNTVTIVIDGTVLAAPVEPYIADDITMVPMRSIFEALGAEVEWNEAERTVTAQKDGITVKLTIDSAAVTVTAADGSVSELTAESPAVIVDDHTMIPARLIAESLGCGVEWDSAAETVYITR</sequence>